<feature type="domain" description="HTH cro/C1-type" evidence="1">
    <location>
        <begin position="13"/>
        <end position="69"/>
    </location>
</feature>
<dbReference type="Proteomes" id="UP000002411">
    <property type="component" value="Plasmid pCKL555A"/>
</dbReference>
<dbReference type="KEGG" id="ckl:CKL_4033"/>
<name>A5F9M5_CLOK5</name>
<evidence type="ECO:0000259" key="1">
    <source>
        <dbReference type="PROSITE" id="PS50943"/>
    </source>
</evidence>
<organism evidence="2 3">
    <name type="scientific">Clostridium kluyveri (strain ATCC 8527 / DSM 555 / NBRC 12016 / NCIMB 10680 / K1)</name>
    <dbReference type="NCBI Taxonomy" id="431943"/>
    <lineage>
        <taxon>Bacteria</taxon>
        <taxon>Bacillati</taxon>
        <taxon>Bacillota</taxon>
        <taxon>Clostridia</taxon>
        <taxon>Eubacteriales</taxon>
        <taxon>Clostridiaceae</taxon>
        <taxon>Clostridium</taxon>
    </lineage>
</organism>
<reference evidence="2 3" key="1">
    <citation type="journal article" date="2008" name="Proc. Natl. Acad. Sci. U.S.A.">
        <title>The genome of Clostridium kluyveri, a strict anaerobe with unique metabolic features.</title>
        <authorList>
            <person name="Seedorf H."/>
            <person name="Fricke W.F."/>
            <person name="Veith B."/>
            <person name="Brueggemann H."/>
            <person name="Liesegang H."/>
            <person name="Strittmatter A."/>
            <person name="Miethke M."/>
            <person name="Buckel W."/>
            <person name="Hinderberger J."/>
            <person name="Li F."/>
            <person name="Hagemeier C."/>
            <person name="Thauer R.K."/>
            <person name="Gottschalk G."/>
        </authorList>
    </citation>
    <scope>NUCLEOTIDE SEQUENCE [LARGE SCALE GENOMIC DNA]</scope>
    <source>
        <strain evidence="3">ATCC 8527 / DSM 555 / NCIMB 10680</strain>
        <plasmid evidence="2 3">pCKL555A</plasmid>
    </source>
</reference>
<dbReference type="EMBL" id="CP000674">
    <property type="protein sequence ID" value="ABQ23632.1"/>
    <property type="molecule type" value="Genomic_DNA"/>
</dbReference>
<dbReference type="AlphaFoldDB" id="A5F9M5"/>
<protein>
    <submittedName>
        <fullName evidence="2">Predicted transcriptional regulator</fullName>
    </submittedName>
</protein>
<dbReference type="SUPFAM" id="SSF47413">
    <property type="entry name" value="lambda repressor-like DNA-binding domains"/>
    <property type="match status" value="1"/>
</dbReference>
<keyword evidence="3" id="KW-1185">Reference proteome</keyword>
<dbReference type="InterPro" id="IPR001387">
    <property type="entry name" value="Cro/C1-type_HTH"/>
</dbReference>
<accession>A5F9M5</accession>
<dbReference type="Gene3D" id="1.10.260.40">
    <property type="entry name" value="lambda repressor-like DNA-binding domains"/>
    <property type="match status" value="1"/>
</dbReference>
<dbReference type="GO" id="GO:0003677">
    <property type="term" value="F:DNA binding"/>
    <property type="evidence" value="ECO:0007669"/>
    <property type="project" value="InterPro"/>
</dbReference>
<dbReference type="HOGENOM" id="CLU_066192_5_1_9"/>
<dbReference type="CDD" id="cd00093">
    <property type="entry name" value="HTH_XRE"/>
    <property type="match status" value="1"/>
</dbReference>
<dbReference type="SMART" id="SM00530">
    <property type="entry name" value="HTH_XRE"/>
    <property type="match status" value="1"/>
</dbReference>
<geneLocation type="plasmid" evidence="2 3">
    <name>pCKL555A</name>
</geneLocation>
<evidence type="ECO:0000313" key="3">
    <source>
        <dbReference type="Proteomes" id="UP000002411"/>
    </source>
</evidence>
<dbReference type="eggNOG" id="COG1396">
    <property type="taxonomic scope" value="Bacteria"/>
</dbReference>
<proteinExistence type="predicted"/>
<dbReference type="Pfam" id="PF12844">
    <property type="entry name" value="HTH_19"/>
    <property type="match status" value="1"/>
</dbReference>
<evidence type="ECO:0000313" key="2">
    <source>
        <dbReference type="EMBL" id="ABQ23632.1"/>
    </source>
</evidence>
<dbReference type="PROSITE" id="PS50943">
    <property type="entry name" value="HTH_CROC1"/>
    <property type="match status" value="1"/>
</dbReference>
<gene>
    <name evidence="2" type="ordered locus">CKL_4033</name>
</gene>
<dbReference type="InterPro" id="IPR010982">
    <property type="entry name" value="Lambda_DNA-bd_dom_sf"/>
</dbReference>
<sequence length="112" mass="12852">MSIDLRKCIGDKIYNLRMELELSQEDFVARLTPSFSRGNLSNIEKGLTIPSSEFVKAVCEAFNISSDWLLDINSTINITLKEKQLLNIYNKLDLEIRQNILNLMESIVKQNS</sequence>
<keyword evidence="2" id="KW-0614">Plasmid</keyword>
<dbReference type="RefSeq" id="WP_011930379.1">
    <property type="nucleotide sequence ID" value="NC_009466.1"/>
</dbReference>